<organism evidence="7 8">
    <name type="scientific">Virgibacillus halodenitrificans</name>
    <name type="common">Bacillus halodenitrificans</name>
    <dbReference type="NCBI Taxonomy" id="1482"/>
    <lineage>
        <taxon>Bacteria</taxon>
        <taxon>Bacillati</taxon>
        <taxon>Bacillota</taxon>
        <taxon>Bacilli</taxon>
        <taxon>Bacillales</taxon>
        <taxon>Bacillaceae</taxon>
        <taxon>Virgibacillus</taxon>
    </lineage>
</organism>
<dbReference type="EC" id="5.4.99.-" evidence="5"/>
<dbReference type="NCBIfam" id="TIGR00005">
    <property type="entry name" value="rluA_subfam"/>
    <property type="match status" value="1"/>
</dbReference>
<comment type="function">
    <text evidence="5">Responsible for synthesis of pseudouridine from uracil.</text>
</comment>
<dbReference type="SUPFAM" id="SSF55120">
    <property type="entry name" value="Pseudouridine synthase"/>
    <property type="match status" value="1"/>
</dbReference>
<dbReference type="GO" id="GO:0000455">
    <property type="term" value="P:enzyme-directed rRNA pseudouridine synthesis"/>
    <property type="evidence" value="ECO:0007669"/>
    <property type="project" value="TreeGrafter"/>
</dbReference>
<evidence type="ECO:0000256" key="2">
    <source>
        <dbReference type="ARBA" id="ARBA00010876"/>
    </source>
</evidence>
<dbReference type="PANTHER" id="PTHR21600:SF35">
    <property type="entry name" value="PSEUDOURIDINE SYNTHASE"/>
    <property type="match status" value="1"/>
</dbReference>
<evidence type="ECO:0000256" key="1">
    <source>
        <dbReference type="ARBA" id="ARBA00000073"/>
    </source>
</evidence>
<dbReference type="Gene3D" id="3.30.2350.10">
    <property type="entry name" value="Pseudouridine synthase"/>
    <property type="match status" value="1"/>
</dbReference>
<evidence type="ECO:0000259" key="6">
    <source>
        <dbReference type="Pfam" id="PF00849"/>
    </source>
</evidence>
<gene>
    <name evidence="7" type="ORF">BME96_04780</name>
</gene>
<dbReference type="InterPro" id="IPR006224">
    <property type="entry name" value="PsdUridine_synth_RluA-like_CS"/>
</dbReference>
<evidence type="ECO:0000256" key="5">
    <source>
        <dbReference type="RuleBase" id="RU362028"/>
    </source>
</evidence>
<evidence type="ECO:0000313" key="7">
    <source>
        <dbReference type="EMBL" id="APC47525.1"/>
    </source>
</evidence>
<name>A0AAC9J0D8_VIRHA</name>
<dbReference type="InterPro" id="IPR006225">
    <property type="entry name" value="PsdUridine_synth_RluC/D"/>
</dbReference>
<feature type="domain" description="Pseudouridine synthase RsuA/RluA-like" evidence="6">
    <location>
        <begin position="87"/>
        <end position="236"/>
    </location>
</feature>
<dbReference type="PROSITE" id="PS50889">
    <property type="entry name" value="S4"/>
    <property type="match status" value="1"/>
</dbReference>
<keyword evidence="5" id="KW-0413">Isomerase</keyword>
<dbReference type="RefSeq" id="WP_071648456.1">
    <property type="nucleotide sequence ID" value="NZ_CP017962.1"/>
</dbReference>
<dbReference type="EMBL" id="CP017962">
    <property type="protein sequence ID" value="APC47525.1"/>
    <property type="molecule type" value="Genomic_DNA"/>
</dbReference>
<dbReference type="CDD" id="cd02869">
    <property type="entry name" value="PseudoU_synth_RluA_like"/>
    <property type="match status" value="1"/>
</dbReference>
<dbReference type="GO" id="GO:0003723">
    <property type="term" value="F:RNA binding"/>
    <property type="evidence" value="ECO:0007669"/>
    <property type="project" value="UniProtKB-KW"/>
</dbReference>
<dbReference type="InterPro" id="IPR050188">
    <property type="entry name" value="RluA_PseudoU_synthase"/>
</dbReference>
<dbReference type="PROSITE" id="PS01129">
    <property type="entry name" value="PSI_RLU"/>
    <property type="match status" value="1"/>
</dbReference>
<dbReference type="KEGG" id="vhl:BME96_04780"/>
<dbReference type="AlphaFoldDB" id="A0AAC9J0D8"/>
<dbReference type="GeneID" id="71513700"/>
<evidence type="ECO:0000256" key="3">
    <source>
        <dbReference type="PIRSR" id="PIRSR606225-1"/>
    </source>
</evidence>
<evidence type="ECO:0000313" key="8">
    <source>
        <dbReference type="Proteomes" id="UP000182945"/>
    </source>
</evidence>
<sequence length="297" mass="33517">MEWKIKPIDEGKQIREYLQEVQGFSKRIMKALKYEGGEILVNGNPETVTFKLSTGDTLSILFPPEKKGSYMKAENIPLNVVYEDEELLVLNKSAGMPVSPSYQHTSGTVANGLLGYYEKKNIPYTIHIVTRLDRDTSGLMLVAKHRYSHSLLSLQQKTGTVKRKYKAILEGSLPEKSGIIVAPIGRKEGSIIERTVEENGKHAITHYQITKELLEHSLADVQLETGRTHQIRVHFSYMGCPLAGDDLYGGSRQWMNRQALHCDELSFIHPFTKEQMQFCAPLPPDMQAMVHSTSQKS</sequence>
<keyword evidence="4" id="KW-0694">RNA-binding</keyword>
<dbReference type="PANTHER" id="PTHR21600">
    <property type="entry name" value="MITOCHONDRIAL RNA PSEUDOURIDINE SYNTHASE"/>
    <property type="match status" value="1"/>
</dbReference>
<dbReference type="GO" id="GO:0009982">
    <property type="term" value="F:pseudouridine synthase activity"/>
    <property type="evidence" value="ECO:0007669"/>
    <property type="project" value="InterPro"/>
</dbReference>
<proteinExistence type="inferred from homology"/>
<comment type="similarity">
    <text evidence="2 5">Belongs to the pseudouridine synthase RluA family.</text>
</comment>
<protein>
    <recommendedName>
        <fullName evidence="5">Pseudouridine synthase</fullName>
        <ecNumber evidence="5">5.4.99.-</ecNumber>
    </recommendedName>
</protein>
<comment type="catalytic activity">
    <reaction evidence="1 5">
        <text>a uridine in RNA = a pseudouridine in RNA</text>
        <dbReference type="Rhea" id="RHEA:48348"/>
        <dbReference type="Rhea" id="RHEA-COMP:12068"/>
        <dbReference type="Rhea" id="RHEA-COMP:12069"/>
        <dbReference type="ChEBI" id="CHEBI:65314"/>
        <dbReference type="ChEBI" id="CHEBI:65315"/>
    </reaction>
</comment>
<dbReference type="Pfam" id="PF00849">
    <property type="entry name" value="PseudoU_synth_2"/>
    <property type="match status" value="1"/>
</dbReference>
<reference evidence="7 8" key="1">
    <citation type="submission" date="2016-11" db="EMBL/GenBank/DDBJ databases">
        <title>Complete genome sequencing of Virgibacillus halodenitrificans PDB-F2.</title>
        <authorList>
            <person name="Sun Z."/>
            <person name="Zhou Y."/>
            <person name="Li H."/>
        </authorList>
    </citation>
    <scope>NUCLEOTIDE SEQUENCE [LARGE SCALE GENOMIC DNA]</scope>
    <source>
        <strain evidence="7 8">PDB-F2</strain>
    </source>
</reference>
<accession>A0AAC9J0D8</accession>
<dbReference type="InterPro" id="IPR020103">
    <property type="entry name" value="PsdUridine_synth_cat_dom_sf"/>
</dbReference>
<dbReference type="InterPro" id="IPR006145">
    <property type="entry name" value="PsdUridine_synth_RsuA/RluA"/>
</dbReference>
<dbReference type="GO" id="GO:0140098">
    <property type="term" value="F:catalytic activity, acting on RNA"/>
    <property type="evidence" value="ECO:0007669"/>
    <property type="project" value="UniProtKB-ARBA"/>
</dbReference>
<feature type="active site" evidence="3">
    <location>
        <position position="133"/>
    </location>
</feature>
<dbReference type="Proteomes" id="UP000182945">
    <property type="component" value="Chromosome"/>
</dbReference>
<evidence type="ECO:0000256" key="4">
    <source>
        <dbReference type="PROSITE-ProRule" id="PRU00182"/>
    </source>
</evidence>